<feature type="chain" id="PRO_5037233108" evidence="2">
    <location>
        <begin position="22"/>
        <end position="205"/>
    </location>
</feature>
<evidence type="ECO:0000313" key="4">
    <source>
        <dbReference type="Proteomes" id="UP000729701"/>
    </source>
</evidence>
<feature type="signal peptide" evidence="2">
    <location>
        <begin position="1"/>
        <end position="21"/>
    </location>
</feature>
<dbReference type="Proteomes" id="UP000729701">
    <property type="component" value="Unassembled WGS sequence"/>
</dbReference>
<comment type="caution">
    <text evidence="3">The sequence shown here is derived from an EMBL/GenBank/DDBJ whole genome shotgun (WGS) entry which is preliminary data.</text>
</comment>
<feature type="compositionally biased region" description="Low complexity" evidence="1">
    <location>
        <begin position="31"/>
        <end position="65"/>
    </location>
</feature>
<accession>A0A951QN58</accession>
<organism evidence="3 4">
    <name type="scientific">Cyanomargarita calcarea GSE-NOS-MK-12-04C</name>
    <dbReference type="NCBI Taxonomy" id="2839659"/>
    <lineage>
        <taxon>Bacteria</taxon>
        <taxon>Bacillati</taxon>
        <taxon>Cyanobacteriota</taxon>
        <taxon>Cyanophyceae</taxon>
        <taxon>Nostocales</taxon>
        <taxon>Cyanomargaritaceae</taxon>
        <taxon>Cyanomargarita</taxon>
    </lineage>
</organism>
<dbReference type="PROSITE" id="PS51257">
    <property type="entry name" value="PROKAR_LIPOPROTEIN"/>
    <property type="match status" value="1"/>
</dbReference>
<dbReference type="EMBL" id="JAHHGZ010000010">
    <property type="protein sequence ID" value="MBW4668002.1"/>
    <property type="molecule type" value="Genomic_DNA"/>
</dbReference>
<evidence type="ECO:0000256" key="1">
    <source>
        <dbReference type="SAM" id="MobiDB-lite"/>
    </source>
</evidence>
<gene>
    <name evidence="3" type="ORF">KME60_11385</name>
</gene>
<reference evidence="3" key="1">
    <citation type="submission" date="2021-05" db="EMBL/GenBank/DDBJ databases">
        <authorList>
            <person name="Pietrasiak N."/>
            <person name="Ward R."/>
            <person name="Stajich J.E."/>
            <person name="Kurbessoian T."/>
        </authorList>
    </citation>
    <scope>NUCLEOTIDE SEQUENCE</scope>
    <source>
        <strain evidence="3">GSE-NOS-MK-12-04C</strain>
    </source>
</reference>
<evidence type="ECO:0000313" key="3">
    <source>
        <dbReference type="EMBL" id="MBW4668002.1"/>
    </source>
</evidence>
<proteinExistence type="predicted"/>
<protein>
    <submittedName>
        <fullName evidence="3">Sporulation/spore germination protein</fullName>
    </submittedName>
</protein>
<dbReference type="AlphaFoldDB" id="A0A951QN58"/>
<name>A0A951QN58_9CYAN</name>
<evidence type="ECO:0000256" key="2">
    <source>
        <dbReference type="SAM" id="SignalP"/>
    </source>
</evidence>
<feature type="region of interest" description="Disordered" evidence="1">
    <location>
        <begin position="31"/>
        <end position="92"/>
    </location>
</feature>
<sequence length="205" mass="22047">MSKIMNINKKYLFPLIFVAIAGGISSCSSNPNSRNNVTQSNSVPFSTPSSQPSPTANATPSPSMAQLRAKSKLSTQSTPELTPDGSKALGKSTNVTVYTSDPQCQELVGKEIKVPAGEPVANAVGKVIEQRDTADFSLSGYRVNVKDGVATVDLRISPESKRQFTSLSSCEQFALFGSLRKTLTSNAQWNIKEVRFTEKGEEIPI</sequence>
<keyword evidence="2" id="KW-0732">Signal</keyword>
<reference evidence="3" key="2">
    <citation type="journal article" date="2022" name="Microbiol. Resour. Announc.">
        <title>Metagenome Sequencing to Explore Phylogenomics of Terrestrial Cyanobacteria.</title>
        <authorList>
            <person name="Ward R.D."/>
            <person name="Stajich J.E."/>
            <person name="Johansen J.R."/>
            <person name="Huntemann M."/>
            <person name="Clum A."/>
            <person name="Foster B."/>
            <person name="Foster B."/>
            <person name="Roux S."/>
            <person name="Palaniappan K."/>
            <person name="Varghese N."/>
            <person name="Mukherjee S."/>
            <person name="Reddy T.B.K."/>
            <person name="Daum C."/>
            <person name="Copeland A."/>
            <person name="Chen I.A."/>
            <person name="Ivanova N.N."/>
            <person name="Kyrpides N.C."/>
            <person name="Shapiro N."/>
            <person name="Eloe-Fadrosh E.A."/>
            <person name="Pietrasiak N."/>
        </authorList>
    </citation>
    <scope>NUCLEOTIDE SEQUENCE</scope>
    <source>
        <strain evidence="3">GSE-NOS-MK-12-04C</strain>
    </source>
</reference>